<keyword evidence="3" id="KW-1185">Reference proteome</keyword>
<evidence type="ECO:0000313" key="2">
    <source>
        <dbReference type="EMBL" id="CAK9067399.1"/>
    </source>
</evidence>
<protein>
    <submittedName>
        <fullName evidence="2">Uncharacterized protein</fullName>
    </submittedName>
</protein>
<reference evidence="2 3" key="1">
    <citation type="submission" date="2024-02" db="EMBL/GenBank/DDBJ databases">
        <authorList>
            <person name="Chen Y."/>
            <person name="Shah S."/>
            <person name="Dougan E. K."/>
            <person name="Thang M."/>
            <person name="Chan C."/>
        </authorList>
    </citation>
    <scope>NUCLEOTIDE SEQUENCE [LARGE SCALE GENOMIC DNA]</scope>
</reference>
<proteinExistence type="predicted"/>
<comment type="caution">
    <text evidence="2">The sequence shown here is derived from an EMBL/GenBank/DDBJ whole genome shotgun (WGS) entry which is preliminary data.</text>
</comment>
<feature type="compositionally biased region" description="Basic and acidic residues" evidence="1">
    <location>
        <begin position="697"/>
        <end position="711"/>
    </location>
</feature>
<feature type="region of interest" description="Disordered" evidence="1">
    <location>
        <begin position="692"/>
        <end position="725"/>
    </location>
</feature>
<dbReference type="EMBL" id="CAXAMN010022215">
    <property type="protein sequence ID" value="CAK9067399.1"/>
    <property type="molecule type" value="Genomic_DNA"/>
</dbReference>
<feature type="region of interest" description="Disordered" evidence="1">
    <location>
        <begin position="774"/>
        <end position="796"/>
    </location>
</feature>
<accession>A0ABP0NX63</accession>
<gene>
    <name evidence="2" type="ORF">CCMP2556_LOCUS33119</name>
</gene>
<name>A0ABP0NX63_9DINO</name>
<dbReference type="Proteomes" id="UP001642484">
    <property type="component" value="Unassembled WGS sequence"/>
</dbReference>
<sequence>MAEDLGDSALQDLAQPSVFARNSPMSLAVTTSGAGWGVGCWVCSEFKPDKFGSTFSRLELTSRESLGISAFSKHSKSTSHILALTKMSASLTGEAAQPSGVVSGLGDSVPRIEKFHLAGTVVSRHDSHADFAAYVRSVALTSSLPQSGADMSRRVCRQLIYCLAEPLYEQDALVMRKDLLDHVCATIQAAVADGGPAEQSALTTLKQELLPRVNIISRDRCHRTRGIMKALWEPMSQMCGGLLGLFTTDQQSLSRMLKNSSKYSGLFQKAQLEEGQGFFKTVKNFSFAAQRFDSLSAPLIKIVALLPSILRFLSKLTQLGDADDQRWARRILEVLTCREGGQHLVKAAMVGDAMLILQKFLRMDDAADSPVIIKAQEAGFVEYALCFWPREFQVLEAVHTMRVMFLKHGVLAAAGKDTLTQKALQIMQDTGVLHYWEGSRQVAGAFSKPHRADLESHSLAIHDLAAKFFKTQFPDHEHTNSFAALDLEAELSWSQRKTLVHALAVQEGIPKDELWCLDCVSKFWREDGAKVGLFARAWWFLENPASAPSSAGKRRKVSERGPFESKSGVAWVQTLAELRKEARQSRQLAVQVIEKALCLQCGTATVERWLGEVAQTELKKRAQHLCNWNLERAIKLNLQSLRGRRVGMAFQPDDLVEGPVSSASRVGGGVLFKASRYGLRAQQVYKDFFGEKPAPSRKLEGSADRSSEKPKLGNLQTHDSRKRTLQGELKSHAAAVKNVVQEATSAASALSWQPMVAAVKEVALARCEAGSGKRFRSAEDSVPGSSSDRKGLLPSGPLAEISRAQDHVAEKQVAVAKTTPPGDCVPYVGPKGGVFLYKLPAPAPTASLAKPLPESIQIFPANEAVRVPHWRRFSRSAKVAASDVVLLLARLWGKRLADKQWCMTKTKGGTCIAFSPALQFHLHLYLHESFAIARPELQTVLLDAVSSFAGANARQRLHAHLEEFPAKPAFPRLSYQIVSQPHLERVQVEGGKTSHLLNVERLFSRLSEVQRTS</sequence>
<evidence type="ECO:0000313" key="3">
    <source>
        <dbReference type="Proteomes" id="UP001642484"/>
    </source>
</evidence>
<evidence type="ECO:0000256" key="1">
    <source>
        <dbReference type="SAM" id="MobiDB-lite"/>
    </source>
</evidence>
<organism evidence="2 3">
    <name type="scientific">Durusdinium trenchii</name>
    <dbReference type="NCBI Taxonomy" id="1381693"/>
    <lineage>
        <taxon>Eukaryota</taxon>
        <taxon>Sar</taxon>
        <taxon>Alveolata</taxon>
        <taxon>Dinophyceae</taxon>
        <taxon>Suessiales</taxon>
        <taxon>Symbiodiniaceae</taxon>
        <taxon>Durusdinium</taxon>
    </lineage>
</organism>